<feature type="non-terminal residue" evidence="2">
    <location>
        <position position="1"/>
    </location>
</feature>
<reference evidence="2" key="1">
    <citation type="submission" date="2023-03" db="EMBL/GenBank/DDBJ databases">
        <title>Massive genome expansion in bonnet fungi (Mycena s.s.) driven by repeated elements and novel gene families across ecological guilds.</title>
        <authorList>
            <consortium name="Lawrence Berkeley National Laboratory"/>
            <person name="Harder C.B."/>
            <person name="Miyauchi S."/>
            <person name="Viragh M."/>
            <person name="Kuo A."/>
            <person name="Thoen E."/>
            <person name="Andreopoulos B."/>
            <person name="Lu D."/>
            <person name="Skrede I."/>
            <person name="Drula E."/>
            <person name="Henrissat B."/>
            <person name="Morin E."/>
            <person name="Kohler A."/>
            <person name="Barry K."/>
            <person name="LaButti K."/>
            <person name="Morin E."/>
            <person name="Salamov A."/>
            <person name="Lipzen A."/>
            <person name="Mereny Z."/>
            <person name="Hegedus B."/>
            <person name="Baldrian P."/>
            <person name="Stursova M."/>
            <person name="Weitz H."/>
            <person name="Taylor A."/>
            <person name="Grigoriev I.V."/>
            <person name="Nagy L.G."/>
            <person name="Martin F."/>
            <person name="Kauserud H."/>
        </authorList>
    </citation>
    <scope>NUCLEOTIDE SEQUENCE</scope>
    <source>
        <strain evidence="2">CBHHK200</strain>
    </source>
</reference>
<feature type="domain" description="Integrase core" evidence="1">
    <location>
        <begin position="158"/>
        <end position="324"/>
    </location>
</feature>
<dbReference type="InterPro" id="IPR058913">
    <property type="entry name" value="Integrase_dom_put"/>
</dbReference>
<comment type="caution">
    <text evidence="2">The sequence shown here is derived from an EMBL/GenBank/DDBJ whole genome shotgun (WGS) entry which is preliminary data.</text>
</comment>
<dbReference type="AlphaFoldDB" id="A0AAD6SEM0"/>
<sequence length="419" mass="48575">LVPSDDLLRAALLKYRMQNQRREDQLVSLKKEFDYDIGLTSWKKLVKRLKIPTVRTQKLPLDTVEKAVVDEVGKDPTQSRGPDFIQDQLRLKMILAPRDLIRKIMLDKFPDGFDNRFPGKKGKRVTRVPLHALGPYHEVSSDGHEKIAPSALRMGGVGFSIYGFKDKFADYLLFLKIYPDVRSRGAGGHIFLDFVQETGHIPIQLTTDKGSEVGWLYAFMSTLRYVFLLEIYAADIDKDLYPFHVLIKSIHNTVIEGFWRQLKEKLGLNLKDFLLRGKIEHLFNAHDPWHEPLFYWIFAPLIQAELDNFKLWWNHHRVRHQHEKILPSGHVPAHALEFPELFGALDCRITIPQEAINNLREQLTEEEGPREDYQTWPGLTPEFSVYAVDVYSRIGQPELNLAHGWDVFVEMARMIALDS</sequence>
<proteinExistence type="predicted"/>
<dbReference type="Proteomes" id="UP001218188">
    <property type="component" value="Unassembled WGS sequence"/>
</dbReference>
<evidence type="ECO:0000313" key="2">
    <source>
        <dbReference type="EMBL" id="KAJ7025817.1"/>
    </source>
</evidence>
<organism evidence="2 3">
    <name type="scientific">Mycena alexandri</name>
    <dbReference type="NCBI Taxonomy" id="1745969"/>
    <lineage>
        <taxon>Eukaryota</taxon>
        <taxon>Fungi</taxon>
        <taxon>Dikarya</taxon>
        <taxon>Basidiomycota</taxon>
        <taxon>Agaricomycotina</taxon>
        <taxon>Agaricomycetes</taxon>
        <taxon>Agaricomycetidae</taxon>
        <taxon>Agaricales</taxon>
        <taxon>Marasmiineae</taxon>
        <taxon>Mycenaceae</taxon>
        <taxon>Mycena</taxon>
    </lineage>
</organism>
<feature type="non-terminal residue" evidence="2">
    <location>
        <position position="419"/>
    </location>
</feature>
<evidence type="ECO:0000259" key="1">
    <source>
        <dbReference type="Pfam" id="PF24764"/>
    </source>
</evidence>
<dbReference type="PANTHER" id="PTHR46177">
    <property type="entry name" value="INTEGRASE CATALYTIC DOMAIN-CONTAINING PROTEIN"/>
    <property type="match status" value="1"/>
</dbReference>
<name>A0AAD6SEM0_9AGAR</name>
<dbReference type="Pfam" id="PF24764">
    <property type="entry name" value="rva_4"/>
    <property type="match status" value="1"/>
</dbReference>
<dbReference type="PANTHER" id="PTHR46177:SF1">
    <property type="entry name" value="INTEGRASE CATALYTIC DOMAIN-CONTAINING PROTEIN"/>
    <property type="match status" value="1"/>
</dbReference>
<accession>A0AAD6SEM0</accession>
<protein>
    <recommendedName>
        <fullName evidence="1">Integrase core domain-containing protein</fullName>
    </recommendedName>
</protein>
<keyword evidence="3" id="KW-1185">Reference proteome</keyword>
<dbReference type="EMBL" id="JARJCM010000148">
    <property type="protein sequence ID" value="KAJ7025817.1"/>
    <property type="molecule type" value="Genomic_DNA"/>
</dbReference>
<gene>
    <name evidence="2" type="ORF">C8F04DRAFT_1298905</name>
</gene>
<evidence type="ECO:0000313" key="3">
    <source>
        <dbReference type="Proteomes" id="UP001218188"/>
    </source>
</evidence>